<dbReference type="SUPFAM" id="SSF55073">
    <property type="entry name" value="Nucleotide cyclase"/>
    <property type="match status" value="1"/>
</dbReference>
<accession>A0A1Q9R539</accession>
<reference evidence="5 6" key="1">
    <citation type="submission" date="2016-10" db="EMBL/GenBank/DDBJ databases">
        <title>Genome Sequence of Pseudomonas putida GM4FR.</title>
        <authorList>
            <person name="Poehlein A."/>
            <person name="Wemheuer F."/>
            <person name="Hollensteiner J."/>
            <person name="Wemheuer B."/>
        </authorList>
    </citation>
    <scope>NUCLEOTIDE SEQUENCE [LARGE SCALE GENOMIC DNA]</scope>
    <source>
        <strain evidence="5 6">GM4FR</strain>
    </source>
</reference>
<evidence type="ECO:0000256" key="3">
    <source>
        <dbReference type="SAM" id="Phobius"/>
    </source>
</evidence>
<comment type="caution">
    <text evidence="5">The sequence shown here is derived from an EMBL/GenBank/DDBJ whole genome shotgun (WGS) entry which is preliminary data.</text>
</comment>
<feature type="transmembrane region" description="Helical" evidence="3">
    <location>
        <begin position="55"/>
        <end position="73"/>
    </location>
</feature>
<dbReference type="EMBL" id="MKZO01000021">
    <property type="protein sequence ID" value="OLS62529.1"/>
    <property type="molecule type" value="Genomic_DNA"/>
</dbReference>
<dbReference type="AlphaFoldDB" id="A0A1Q9R539"/>
<name>A0A1Q9R539_PSEPU</name>
<dbReference type="InterPro" id="IPR043128">
    <property type="entry name" value="Rev_trsase/Diguanyl_cyclase"/>
</dbReference>
<feature type="transmembrane region" description="Helical" evidence="3">
    <location>
        <begin position="153"/>
        <end position="169"/>
    </location>
</feature>
<evidence type="ECO:0000256" key="2">
    <source>
        <dbReference type="ARBA" id="ARBA00034247"/>
    </source>
</evidence>
<feature type="domain" description="GGDEF" evidence="4">
    <location>
        <begin position="218"/>
        <end position="345"/>
    </location>
</feature>
<dbReference type="InterPro" id="IPR050469">
    <property type="entry name" value="Diguanylate_Cyclase"/>
</dbReference>
<dbReference type="Proteomes" id="UP000186736">
    <property type="component" value="Unassembled WGS sequence"/>
</dbReference>
<dbReference type="GO" id="GO:0005886">
    <property type="term" value="C:plasma membrane"/>
    <property type="evidence" value="ECO:0007669"/>
    <property type="project" value="TreeGrafter"/>
</dbReference>
<evidence type="ECO:0000259" key="4">
    <source>
        <dbReference type="PROSITE" id="PS50887"/>
    </source>
</evidence>
<dbReference type="NCBIfam" id="TIGR00254">
    <property type="entry name" value="GGDEF"/>
    <property type="match status" value="1"/>
</dbReference>
<organism evidence="5 6">
    <name type="scientific">Pseudomonas putida</name>
    <name type="common">Arthrobacter siderocapsulatus</name>
    <dbReference type="NCBI Taxonomy" id="303"/>
    <lineage>
        <taxon>Bacteria</taxon>
        <taxon>Pseudomonadati</taxon>
        <taxon>Pseudomonadota</taxon>
        <taxon>Gammaproteobacteria</taxon>
        <taxon>Pseudomonadales</taxon>
        <taxon>Pseudomonadaceae</taxon>
        <taxon>Pseudomonas</taxon>
    </lineage>
</organism>
<dbReference type="GO" id="GO:1902201">
    <property type="term" value="P:negative regulation of bacterial-type flagellum-dependent cell motility"/>
    <property type="evidence" value="ECO:0007669"/>
    <property type="project" value="TreeGrafter"/>
</dbReference>
<dbReference type="PANTHER" id="PTHR45138">
    <property type="entry name" value="REGULATORY COMPONENTS OF SENSORY TRANSDUCTION SYSTEM"/>
    <property type="match status" value="1"/>
</dbReference>
<proteinExistence type="predicted"/>
<dbReference type="SMART" id="SM00267">
    <property type="entry name" value="GGDEF"/>
    <property type="match status" value="1"/>
</dbReference>
<dbReference type="PROSITE" id="PS50887">
    <property type="entry name" value="GGDEF"/>
    <property type="match status" value="1"/>
</dbReference>
<feature type="transmembrane region" description="Helical" evidence="3">
    <location>
        <begin position="131"/>
        <end position="147"/>
    </location>
</feature>
<evidence type="ECO:0000313" key="6">
    <source>
        <dbReference type="Proteomes" id="UP000186736"/>
    </source>
</evidence>
<keyword evidence="3" id="KW-0472">Membrane</keyword>
<evidence type="ECO:0000256" key="1">
    <source>
        <dbReference type="ARBA" id="ARBA00012528"/>
    </source>
</evidence>
<feature type="transmembrane region" description="Helical" evidence="3">
    <location>
        <begin position="80"/>
        <end position="99"/>
    </location>
</feature>
<dbReference type="GO" id="GO:0043709">
    <property type="term" value="P:cell adhesion involved in single-species biofilm formation"/>
    <property type="evidence" value="ECO:0007669"/>
    <property type="project" value="TreeGrafter"/>
</dbReference>
<dbReference type="OrthoDB" id="9812260at2"/>
<protein>
    <recommendedName>
        <fullName evidence="1">diguanylate cyclase</fullName>
        <ecNumber evidence="1">2.7.7.65</ecNumber>
    </recommendedName>
</protein>
<dbReference type="PANTHER" id="PTHR45138:SF9">
    <property type="entry name" value="DIGUANYLATE CYCLASE DGCM-RELATED"/>
    <property type="match status" value="1"/>
</dbReference>
<keyword evidence="3" id="KW-1133">Transmembrane helix</keyword>
<dbReference type="CDD" id="cd01949">
    <property type="entry name" value="GGDEF"/>
    <property type="match status" value="1"/>
</dbReference>
<evidence type="ECO:0000313" key="5">
    <source>
        <dbReference type="EMBL" id="OLS62529.1"/>
    </source>
</evidence>
<gene>
    <name evidence="5" type="ORF">PSEMO_24790</name>
</gene>
<dbReference type="Pfam" id="PF00990">
    <property type="entry name" value="GGDEF"/>
    <property type="match status" value="1"/>
</dbReference>
<sequence>MSRKPKCSSQAPDVSASQGQRIRLLLREGVIAAQMLVLATWMLIHVVLFERAAGPAAWGPLLVSGALALLQTFTASDRIWRFSGLAFVLVVMVGFKLIFIEYPLLHQRFSLPLTVLAVVGASLLIRGAWDYLVVAVLTWIVIGPYVNGEPDDLYFLGLFVVCSISLGWINSRTYIRALKNTLDIERHYRTLSETDDLTSLYNRRALMARLERCVASGTGGFFMMIDVDDFKSINDRFGHAVGDDVLRMLADRLKAMAVGHCVGRLGGEEFGVIIDARDPRKARALAQQLLEGVRECRGAPVPFTFSAGLVPFARDQDLSEILIHADRNLYKAKRAGKNRVHPGTRDSHSRQ</sequence>
<dbReference type="Gene3D" id="3.30.70.270">
    <property type="match status" value="1"/>
</dbReference>
<comment type="catalytic activity">
    <reaction evidence="2">
        <text>2 GTP = 3',3'-c-di-GMP + 2 diphosphate</text>
        <dbReference type="Rhea" id="RHEA:24898"/>
        <dbReference type="ChEBI" id="CHEBI:33019"/>
        <dbReference type="ChEBI" id="CHEBI:37565"/>
        <dbReference type="ChEBI" id="CHEBI:58805"/>
        <dbReference type="EC" id="2.7.7.65"/>
    </reaction>
</comment>
<dbReference type="EC" id="2.7.7.65" evidence="1"/>
<dbReference type="GO" id="GO:0052621">
    <property type="term" value="F:diguanylate cyclase activity"/>
    <property type="evidence" value="ECO:0007669"/>
    <property type="project" value="UniProtKB-EC"/>
</dbReference>
<dbReference type="InterPro" id="IPR029787">
    <property type="entry name" value="Nucleotide_cyclase"/>
</dbReference>
<feature type="transmembrane region" description="Helical" evidence="3">
    <location>
        <begin position="30"/>
        <end position="49"/>
    </location>
</feature>
<dbReference type="InterPro" id="IPR000160">
    <property type="entry name" value="GGDEF_dom"/>
</dbReference>
<keyword evidence="3" id="KW-0812">Transmembrane</keyword>